<dbReference type="OrthoDB" id="5593818at2759"/>
<dbReference type="PANTHER" id="PTHR31905">
    <property type="entry name" value="COILED-COIL DOMAIN-CONTAINING PROTEIN 58"/>
    <property type="match status" value="1"/>
</dbReference>
<organism evidence="2 3">
    <name type="scientific">Aulographum hederae CBS 113979</name>
    <dbReference type="NCBI Taxonomy" id="1176131"/>
    <lineage>
        <taxon>Eukaryota</taxon>
        <taxon>Fungi</taxon>
        <taxon>Dikarya</taxon>
        <taxon>Ascomycota</taxon>
        <taxon>Pezizomycotina</taxon>
        <taxon>Dothideomycetes</taxon>
        <taxon>Pleosporomycetidae</taxon>
        <taxon>Aulographales</taxon>
        <taxon>Aulographaceae</taxon>
    </lineage>
</organism>
<evidence type="ECO:0000313" key="3">
    <source>
        <dbReference type="Proteomes" id="UP000800041"/>
    </source>
</evidence>
<name>A0A6G1H5W9_9PEZI</name>
<dbReference type="PANTHER" id="PTHR31905:SF2">
    <property type="entry name" value="PROTEIN MIX23"/>
    <property type="match status" value="1"/>
</dbReference>
<dbReference type="Proteomes" id="UP000800041">
    <property type="component" value="Unassembled WGS sequence"/>
</dbReference>
<sequence length="201" mass="22387">MTTDASASSSPQLTPLFCFHPSALQDFLRASRQTLDDSIISNINALILPSSSNPFSPASTAARTPSHRRPSASACAAFTADTLFPAWQARTQVLTYCSSVASSSSANAADPELIAREEADRLAREREVDERLDPYSARYYPQETRRERLERIVKNERVVEGIVRRRTWEAVTERCPGADSPDGSWEEAMTSWEKRNYGRGL</sequence>
<gene>
    <name evidence="2" type="ORF">K402DRAFT_328692</name>
</gene>
<comment type="similarity">
    <text evidence="1">Belongs to the MIX23 family.</text>
</comment>
<dbReference type="GO" id="GO:0005758">
    <property type="term" value="C:mitochondrial intermembrane space"/>
    <property type="evidence" value="ECO:0007669"/>
    <property type="project" value="InterPro"/>
</dbReference>
<proteinExistence type="inferred from homology"/>
<accession>A0A6G1H5W9</accession>
<dbReference type="AlphaFoldDB" id="A0A6G1H5W9"/>
<evidence type="ECO:0008006" key="4">
    <source>
        <dbReference type="Google" id="ProtNLM"/>
    </source>
</evidence>
<dbReference type="InterPro" id="IPR019171">
    <property type="entry name" value="MIX23"/>
</dbReference>
<keyword evidence="3" id="KW-1185">Reference proteome</keyword>
<dbReference type="Pfam" id="PF09774">
    <property type="entry name" value="MIX23"/>
    <property type="match status" value="1"/>
</dbReference>
<evidence type="ECO:0000313" key="2">
    <source>
        <dbReference type="EMBL" id="KAF1988464.1"/>
    </source>
</evidence>
<evidence type="ECO:0000256" key="1">
    <source>
        <dbReference type="ARBA" id="ARBA00024204"/>
    </source>
</evidence>
<protein>
    <recommendedName>
        <fullName evidence="4">Caffeine-induced death protein Cid2</fullName>
    </recommendedName>
</protein>
<dbReference type="EMBL" id="ML977148">
    <property type="protein sequence ID" value="KAF1988464.1"/>
    <property type="molecule type" value="Genomic_DNA"/>
</dbReference>
<reference evidence="2" key="1">
    <citation type="journal article" date="2020" name="Stud. Mycol.">
        <title>101 Dothideomycetes genomes: a test case for predicting lifestyles and emergence of pathogens.</title>
        <authorList>
            <person name="Haridas S."/>
            <person name="Albert R."/>
            <person name="Binder M."/>
            <person name="Bloem J."/>
            <person name="Labutti K."/>
            <person name="Salamov A."/>
            <person name="Andreopoulos B."/>
            <person name="Baker S."/>
            <person name="Barry K."/>
            <person name="Bills G."/>
            <person name="Bluhm B."/>
            <person name="Cannon C."/>
            <person name="Castanera R."/>
            <person name="Culley D."/>
            <person name="Daum C."/>
            <person name="Ezra D."/>
            <person name="Gonzalez J."/>
            <person name="Henrissat B."/>
            <person name="Kuo A."/>
            <person name="Liang C."/>
            <person name="Lipzen A."/>
            <person name="Lutzoni F."/>
            <person name="Magnuson J."/>
            <person name="Mondo S."/>
            <person name="Nolan M."/>
            <person name="Ohm R."/>
            <person name="Pangilinan J."/>
            <person name="Park H.-J."/>
            <person name="Ramirez L."/>
            <person name="Alfaro M."/>
            <person name="Sun H."/>
            <person name="Tritt A."/>
            <person name="Yoshinaga Y."/>
            <person name="Zwiers L.-H."/>
            <person name="Turgeon B."/>
            <person name="Goodwin S."/>
            <person name="Spatafora J."/>
            <person name="Crous P."/>
            <person name="Grigoriev I."/>
        </authorList>
    </citation>
    <scope>NUCLEOTIDE SEQUENCE</scope>
    <source>
        <strain evidence="2">CBS 113979</strain>
    </source>
</reference>